<dbReference type="Proteomes" id="UP000007648">
    <property type="component" value="Unassembled WGS sequence"/>
</dbReference>
<reference evidence="1" key="2">
    <citation type="submission" date="2025-08" db="UniProtKB">
        <authorList>
            <consortium name="Ensembl"/>
        </authorList>
    </citation>
    <scope>IDENTIFICATION</scope>
</reference>
<accession>A0A7N4PY31</accession>
<name>A0A7N4PY31_SARHA</name>
<dbReference type="Gene3D" id="1.10.10.10">
    <property type="entry name" value="Winged helix-like DNA-binding domain superfamily/Winged helix DNA-binding domain"/>
    <property type="match status" value="1"/>
</dbReference>
<reference evidence="1" key="3">
    <citation type="submission" date="2025-09" db="UniProtKB">
        <authorList>
            <consortium name="Ensembl"/>
        </authorList>
    </citation>
    <scope>IDENTIFICATION</scope>
</reference>
<dbReference type="InParanoid" id="A0A7N4PY31"/>
<evidence type="ECO:0000313" key="1">
    <source>
        <dbReference type="Ensembl" id="ENSSHAP00000044119.1"/>
    </source>
</evidence>
<keyword evidence="2" id="KW-1185">Reference proteome</keyword>
<protein>
    <submittedName>
        <fullName evidence="1">Uncharacterized protein</fullName>
    </submittedName>
</protein>
<sequence length="108" mass="12409">MPYETQGRWTLGNFKLLVCFDKVTYDKLCKEIPNHKLYILVIFSVRQTFYLAIFSGRLEIQGSLAFIKPPGKFYKDVVKLVFTKGVPLVNANNTKSGCPFIGEWLNKL</sequence>
<dbReference type="AlphaFoldDB" id="A0A7N4PY31"/>
<dbReference type="InterPro" id="IPR036388">
    <property type="entry name" value="WH-like_DNA-bd_sf"/>
</dbReference>
<dbReference type="Ensembl" id="ENSSHAT00000025432.1">
    <property type="protein sequence ID" value="ENSSHAP00000044119.1"/>
    <property type="gene ID" value="ENSSHAG00000026836.1"/>
</dbReference>
<organism evidence="1 2">
    <name type="scientific">Sarcophilus harrisii</name>
    <name type="common">Tasmanian devil</name>
    <name type="synonym">Sarcophilus laniarius</name>
    <dbReference type="NCBI Taxonomy" id="9305"/>
    <lineage>
        <taxon>Eukaryota</taxon>
        <taxon>Metazoa</taxon>
        <taxon>Chordata</taxon>
        <taxon>Craniata</taxon>
        <taxon>Vertebrata</taxon>
        <taxon>Euteleostomi</taxon>
        <taxon>Mammalia</taxon>
        <taxon>Metatheria</taxon>
        <taxon>Dasyuromorphia</taxon>
        <taxon>Dasyuridae</taxon>
        <taxon>Sarcophilus</taxon>
    </lineage>
</organism>
<evidence type="ECO:0000313" key="2">
    <source>
        <dbReference type="Proteomes" id="UP000007648"/>
    </source>
</evidence>
<reference evidence="1 2" key="1">
    <citation type="journal article" date="2011" name="Proc. Natl. Acad. Sci. U.S.A.">
        <title>Genetic diversity and population structure of the endangered marsupial Sarcophilus harrisii (Tasmanian devil).</title>
        <authorList>
            <person name="Miller W."/>
            <person name="Hayes V.M."/>
            <person name="Ratan A."/>
            <person name="Petersen D.C."/>
            <person name="Wittekindt N.E."/>
            <person name="Miller J."/>
            <person name="Walenz B."/>
            <person name="Knight J."/>
            <person name="Qi J."/>
            <person name="Zhao F."/>
            <person name="Wang Q."/>
            <person name="Bedoya-Reina O.C."/>
            <person name="Katiyar N."/>
            <person name="Tomsho L.P."/>
            <person name="Kasson L.M."/>
            <person name="Hardie R.A."/>
            <person name="Woodbridge P."/>
            <person name="Tindall E.A."/>
            <person name="Bertelsen M.F."/>
            <person name="Dixon D."/>
            <person name="Pyecroft S."/>
            <person name="Helgen K.M."/>
            <person name="Lesk A.M."/>
            <person name="Pringle T.H."/>
            <person name="Patterson N."/>
            <person name="Zhang Y."/>
            <person name="Kreiss A."/>
            <person name="Woods G.M."/>
            <person name="Jones M.E."/>
            <person name="Schuster S.C."/>
        </authorList>
    </citation>
    <scope>NUCLEOTIDE SEQUENCE [LARGE SCALE GENOMIC DNA]</scope>
</reference>
<proteinExistence type="predicted"/>